<dbReference type="Pfam" id="PF02949">
    <property type="entry name" value="7tm_6"/>
    <property type="match status" value="1"/>
</dbReference>
<dbReference type="VEuPathDB" id="VectorBase:AFUN2_006679"/>
<evidence type="ECO:0000313" key="11">
    <source>
        <dbReference type="EnsemblMetazoa" id="AFUN002481-PA"/>
    </source>
</evidence>
<evidence type="ECO:0000256" key="2">
    <source>
        <dbReference type="ARBA" id="ARBA00022475"/>
    </source>
</evidence>
<dbReference type="PANTHER" id="PTHR21137:SF35">
    <property type="entry name" value="ODORANT RECEPTOR 19A-RELATED"/>
    <property type="match status" value="1"/>
</dbReference>
<keyword evidence="9" id="KW-0807">Transducer</keyword>
<keyword evidence="3" id="KW-0716">Sensory transduction</keyword>
<evidence type="ECO:0000256" key="7">
    <source>
        <dbReference type="ARBA" id="ARBA00023136"/>
    </source>
</evidence>
<keyword evidence="4 10" id="KW-0812">Transmembrane</keyword>
<evidence type="ECO:0000256" key="9">
    <source>
        <dbReference type="ARBA" id="ARBA00023224"/>
    </source>
</evidence>
<feature type="transmembrane region" description="Helical" evidence="10">
    <location>
        <begin position="133"/>
        <end position="159"/>
    </location>
</feature>
<dbReference type="VEuPathDB" id="VectorBase:AFUN002481"/>
<keyword evidence="7 10" id="KW-0472">Membrane</keyword>
<evidence type="ECO:0000256" key="1">
    <source>
        <dbReference type="ARBA" id="ARBA00004651"/>
    </source>
</evidence>
<feature type="transmembrane region" description="Helical" evidence="10">
    <location>
        <begin position="184"/>
        <end position="207"/>
    </location>
</feature>
<keyword evidence="6 10" id="KW-1133">Transmembrane helix</keyword>
<feature type="transmembrane region" description="Helical" evidence="10">
    <location>
        <begin position="75"/>
        <end position="91"/>
    </location>
</feature>
<proteinExistence type="predicted"/>
<feature type="transmembrane region" description="Helical" evidence="10">
    <location>
        <begin position="34"/>
        <end position="55"/>
    </location>
</feature>
<dbReference type="GO" id="GO:0005886">
    <property type="term" value="C:plasma membrane"/>
    <property type="evidence" value="ECO:0007669"/>
    <property type="project" value="UniProtKB-SubCell"/>
</dbReference>
<evidence type="ECO:0000256" key="4">
    <source>
        <dbReference type="ARBA" id="ARBA00022692"/>
    </source>
</evidence>
<dbReference type="PANTHER" id="PTHR21137">
    <property type="entry name" value="ODORANT RECEPTOR"/>
    <property type="match status" value="1"/>
</dbReference>
<evidence type="ECO:0000256" key="6">
    <source>
        <dbReference type="ARBA" id="ARBA00022989"/>
    </source>
</evidence>
<comment type="subcellular location">
    <subcellularLocation>
        <location evidence="1">Cell membrane</location>
        <topology evidence="1">Multi-pass membrane protein</topology>
    </subcellularLocation>
</comment>
<feature type="transmembrane region" description="Helical" evidence="10">
    <location>
        <begin position="273"/>
        <end position="293"/>
    </location>
</feature>
<organism evidence="11">
    <name type="scientific">Anopheles funestus</name>
    <name type="common">African malaria mosquito</name>
    <dbReference type="NCBI Taxonomy" id="62324"/>
    <lineage>
        <taxon>Eukaryota</taxon>
        <taxon>Metazoa</taxon>
        <taxon>Ecdysozoa</taxon>
        <taxon>Arthropoda</taxon>
        <taxon>Hexapoda</taxon>
        <taxon>Insecta</taxon>
        <taxon>Pterygota</taxon>
        <taxon>Neoptera</taxon>
        <taxon>Endopterygota</taxon>
        <taxon>Diptera</taxon>
        <taxon>Nematocera</taxon>
        <taxon>Culicoidea</taxon>
        <taxon>Culicidae</taxon>
        <taxon>Anophelinae</taxon>
        <taxon>Anopheles</taxon>
    </lineage>
</organism>
<evidence type="ECO:0000256" key="8">
    <source>
        <dbReference type="ARBA" id="ARBA00023170"/>
    </source>
</evidence>
<evidence type="ECO:0000256" key="5">
    <source>
        <dbReference type="ARBA" id="ARBA00022725"/>
    </source>
</evidence>
<protein>
    <submittedName>
        <fullName evidence="11">Uncharacterized protein</fullName>
    </submittedName>
</protein>
<sequence length="401" mass="46321">MECSNRKGQFPLIDLAIRGLKKIRFWNETPGQSFPTVGLIIVISYPITWLVPGWLFIVTSQDDLTHLIKAVNEQIVFFVVFFKLFIFSINFRRWEPLFYDLQRAYTSVMDNPNMDVQRIIGHVEKSSYYLTKWYGILMSMECAVYGILPIILVAVNYAITGSYDVPLLTPLEANYFIPGYRTNFWIWLPFDIVLNVVLQIHGIAIFLTECFTWNLIHATSCLFKVLQLQAEELSDESGRKDECRELKFTRFVTLHDSVLRVARTLEQILRIPILLLYMSTILALCLMLIVLSLAFEDVYLLTIMVSTLGYCLFQIFSFSYLGTELIVESGAVADAIFHSTWYNQNVQRQKEICFVVMRANKPVCLTAGKLFTVTRDSFTEVIKQAYTVFTLMSQFLNDSVN</sequence>
<dbReference type="AlphaFoldDB" id="A0A182R8H2"/>
<accession>A0A182R8H2</accession>
<reference evidence="11" key="1">
    <citation type="submission" date="2020-05" db="UniProtKB">
        <authorList>
            <consortium name="EnsemblMetazoa"/>
        </authorList>
    </citation>
    <scope>IDENTIFICATION</scope>
    <source>
        <strain evidence="11">FUMOZ</strain>
    </source>
</reference>
<evidence type="ECO:0000256" key="3">
    <source>
        <dbReference type="ARBA" id="ARBA00022606"/>
    </source>
</evidence>
<dbReference type="EnsemblMetazoa" id="AFUN002481-RA">
    <property type="protein sequence ID" value="AFUN002481-PA"/>
    <property type="gene ID" value="AFUN002481"/>
</dbReference>
<keyword evidence="2" id="KW-1003">Cell membrane</keyword>
<name>A0A182R8H2_ANOFN</name>
<dbReference type="STRING" id="62324.A0A182R8H2"/>
<keyword evidence="5" id="KW-0552">Olfaction</keyword>
<dbReference type="GO" id="GO:0005549">
    <property type="term" value="F:odorant binding"/>
    <property type="evidence" value="ECO:0007669"/>
    <property type="project" value="InterPro"/>
</dbReference>
<dbReference type="GO" id="GO:0004984">
    <property type="term" value="F:olfactory receptor activity"/>
    <property type="evidence" value="ECO:0007669"/>
    <property type="project" value="InterPro"/>
</dbReference>
<dbReference type="InterPro" id="IPR004117">
    <property type="entry name" value="7tm6_olfct_rcpt"/>
</dbReference>
<dbReference type="GO" id="GO:0007165">
    <property type="term" value="P:signal transduction"/>
    <property type="evidence" value="ECO:0007669"/>
    <property type="project" value="UniProtKB-KW"/>
</dbReference>
<keyword evidence="8" id="KW-0675">Receptor</keyword>
<evidence type="ECO:0000256" key="10">
    <source>
        <dbReference type="SAM" id="Phobius"/>
    </source>
</evidence>
<feature type="transmembrane region" description="Helical" evidence="10">
    <location>
        <begin position="299"/>
        <end position="321"/>
    </location>
</feature>